<comment type="caution">
    <text evidence="1">The sequence shown here is derived from an EMBL/GenBank/DDBJ whole genome shotgun (WGS) entry which is preliminary data.</text>
</comment>
<protein>
    <submittedName>
        <fullName evidence="1">Uncharacterized protein</fullName>
    </submittedName>
</protein>
<proteinExistence type="predicted"/>
<dbReference type="EMBL" id="PNFZ01000002">
    <property type="protein sequence ID" value="PMB98481.1"/>
    <property type="molecule type" value="Genomic_DNA"/>
</dbReference>
<name>A0A2N6PIG5_9MICO</name>
<gene>
    <name evidence="1" type="ORF">CJ198_03835</name>
</gene>
<keyword evidence="2" id="KW-1185">Reference proteome</keyword>
<dbReference type="AlphaFoldDB" id="A0A2N6PIG5"/>
<reference evidence="1 2" key="1">
    <citation type="submission" date="2017-09" db="EMBL/GenBank/DDBJ databases">
        <title>Bacterial strain isolated from the female urinary microbiota.</title>
        <authorList>
            <person name="Thomas-White K."/>
            <person name="Kumar N."/>
            <person name="Forster S."/>
            <person name="Putonti C."/>
            <person name="Lawley T."/>
            <person name="Wolfe A.J."/>
        </authorList>
    </citation>
    <scope>NUCLEOTIDE SEQUENCE [LARGE SCALE GENOMIC DNA]</scope>
    <source>
        <strain evidence="1 2">UMB0680</strain>
    </source>
</reference>
<sequence>MLTAEPVQGDLLDYLDQLDSTRQLDTTPGWQCPHCGSRFERSEAEVAPGHGEPWPPSPIPGACASQKISLKLLLIRLSPAHKTVAWTKHQDALAMILAAKQDGVSDALLGRVLADEQLQDWVLLRQLLMGAPGAGDIRDPATQRQHAERRLGGVRDGVSYQCTKTGVEIRIRDSMRLIRWRDLPAPGGTT</sequence>
<evidence type="ECO:0000313" key="1">
    <source>
        <dbReference type="EMBL" id="PMB98481.1"/>
    </source>
</evidence>
<organism evidence="1 2">
    <name type="scientific">Brevibacterium luteolum</name>
    <dbReference type="NCBI Taxonomy" id="199591"/>
    <lineage>
        <taxon>Bacteria</taxon>
        <taxon>Bacillati</taxon>
        <taxon>Actinomycetota</taxon>
        <taxon>Actinomycetes</taxon>
        <taxon>Micrococcales</taxon>
        <taxon>Brevibacteriaceae</taxon>
        <taxon>Brevibacterium</taxon>
    </lineage>
</organism>
<dbReference type="RefSeq" id="WP_102161002.1">
    <property type="nucleotide sequence ID" value="NZ_PNFZ01000002.1"/>
</dbReference>
<accession>A0A2N6PIG5</accession>
<evidence type="ECO:0000313" key="2">
    <source>
        <dbReference type="Proteomes" id="UP000235703"/>
    </source>
</evidence>
<dbReference type="Proteomes" id="UP000235703">
    <property type="component" value="Unassembled WGS sequence"/>
</dbReference>